<dbReference type="NCBIfam" id="TIGR04131">
    <property type="entry name" value="Bac_Flav_CTERM"/>
    <property type="match status" value="1"/>
</dbReference>
<gene>
    <name evidence="2" type="ORF">GJ691_01580</name>
</gene>
<keyword evidence="3" id="KW-1185">Reference proteome</keyword>
<dbReference type="OrthoDB" id="1652165at2"/>
<dbReference type="RefSeq" id="WP_154363077.1">
    <property type="nucleotide sequence ID" value="NZ_WKJH01000001.1"/>
</dbReference>
<sequence>MKNPIRHLVGITLLFWMLCPIEGHAQLGFCEGNSGDPIFTEDFGAGTTNGPPLPAGTTSYTYIDGEPIDGKYTISSYTAYYDWFNTTDHTPNDSNGKAFIVNASYTPGEFYQRTVTGLCENTSYEFSSWLINLHPSSGGCNGNGIPINVRFQIWDNTGTDLLASGDTGDIYDKSSPVWEQYALVFQTLPGQTSVILKMLNNGAGGCGNDLAIDDIVFKTCGDFVDITNDQNESNILVCEDYSPVTTHLTAHPDYSIYSTHVYQWQESTDGENWNDIVGETNQDYTPPTITSSIFYRVKMAEDLVNLNNSLCNTQSEVFDIIIVPKPDPPLSDYGTISLCPDQGEVILVTVPSNTTVNWYDVPSGGTPLLENNSTYSPKTAGTYYAEAISTMVECTSNTRTAITVDFYTPPMPIDEDLTFCEGSSIVLSAGINNMQYAWNTGATTSEIEVDTPGQYTVNITDANGCSAIKTINLVQLDSPVIDYISSDDYTLEIHMANSGNFAYSIDGISYQNETVFENTPGGQYTIYVSERNGCGTTPMEYIHLVIPKFFTPNGDFANDVFIPEGVETFSNYEVRIFNRYGMLIKHTKNTPFEWDGRFNNIALPSDDYWYSITIDGKTLKGHFSLKR</sequence>
<dbReference type="InterPro" id="IPR026341">
    <property type="entry name" value="T9SS_type_B"/>
</dbReference>
<proteinExistence type="predicted"/>
<dbReference type="EMBL" id="WKJH01000001">
    <property type="protein sequence ID" value="MRX62846.1"/>
    <property type="molecule type" value="Genomic_DNA"/>
</dbReference>
<dbReference type="Proteomes" id="UP000443153">
    <property type="component" value="Unassembled WGS sequence"/>
</dbReference>
<dbReference type="Gene3D" id="2.60.40.2700">
    <property type="match status" value="1"/>
</dbReference>
<comment type="caution">
    <text evidence="2">The sequence shown here is derived from an EMBL/GenBank/DDBJ whole genome shotgun (WGS) entry which is preliminary data.</text>
</comment>
<reference evidence="2 3" key="1">
    <citation type="submission" date="2019-11" db="EMBL/GenBank/DDBJ databases">
        <title>Maribacter lutea sp. nov., a marine bacterium isolated from intertidal sand.</title>
        <authorList>
            <person name="Liu A."/>
        </authorList>
    </citation>
    <scope>NUCLEOTIDE SEQUENCE [LARGE SCALE GENOMIC DNA]</scope>
    <source>
        <strain evidence="2 3">RZ05</strain>
    </source>
</reference>
<feature type="domain" description="Ig-like" evidence="1">
    <location>
        <begin position="327"/>
        <end position="405"/>
    </location>
</feature>
<dbReference type="Pfam" id="PF19081">
    <property type="entry name" value="Ig_7"/>
    <property type="match status" value="1"/>
</dbReference>
<dbReference type="InterPro" id="IPR044023">
    <property type="entry name" value="Ig_7"/>
</dbReference>
<evidence type="ECO:0000313" key="3">
    <source>
        <dbReference type="Proteomes" id="UP000443153"/>
    </source>
</evidence>
<protein>
    <submittedName>
        <fullName evidence="2">T9SS type B sorting domain-containing protein</fullName>
    </submittedName>
</protein>
<name>A0A6I2MNL8_9FLAO</name>
<evidence type="ECO:0000313" key="2">
    <source>
        <dbReference type="EMBL" id="MRX62846.1"/>
    </source>
</evidence>
<accession>A0A6I2MNL8</accession>
<evidence type="ECO:0000259" key="1">
    <source>
        <dbReference type="Pfam" id="PF19081"/>
    </source>
</evidence>
<organism evidence="2 3">
    <name type="scientific">Maribacter luteus</name>
    <dbReference type="NCBI Taxonomy" id="2594478"/>
    <lineage>
        <taxon>Bacteria</taxon>
        <taxon>Pseudomonadati</taxon>
        <taxon>Bacteroidota</taxon>
        <taxon>Flavobacteriia</taxon>
        <taxon>Flavobacteriales</taxon>
        <taxon>Flavobacteriaceae</taxon>
        <taxon>Maribacter</taxon>
    </lineage>
</organism>
<dbReference type="Pfam" id="PF13585">
    <property type="entry name" value="CHU_C"/>
    <property type="match status" value="1"/>
</dbReference>
<dbReference type="AlphaFoldDB" id="A0A6I2MNL8"/>